<dbReference type="SMART" id="SM01167">
    <property type="entry name" value="DUF1900"/>
    <property type="match status" value="1"/>
</dbReference>
<evidence type="ECO:0000313" key="8">
    <source>
        <dbReference type="Proteomes" id="UP001626550"/>
    </source>
</evidence>
<dbReference type="Gene3D" id="2.130.10.10">
    <property type="entry name" value="YVTN repeat-like/Quinoprotein amine dehydrogenase"/>
    <property type="match status" value="1"/>
</dbReference>
<dbReference type="PROSITE" id="PS50082">
    <property type="entry name" value="WD_REPEATS_2"/>
    <property type="match status" value="1"/>
</dbReference>
<protein>
    <recommendedName>
        <fullName evidence="4">Coronin</fullName>
    </recommendedName>
</protein>
<feature type="transmembrane region" description="Helical" evidence="5">
    <location>
        <begin position="406"/>
        <end position="432"/>
    </location>
</feature>
<organism evidence="7 8">
    <name type="scientific">Cichlidogyrus casuarinus</name>
    <dbReference type="NCBI Taxonomy" id="1844966"/>
    <lineage>
        <taxon>Eukaryota</taxon>
        <taxon>Metazoa</taxon>
        <taxon>Spiralia</taxon>
        <taxon>Lophotrochozoa</taxon>
        <taxon>Platyhelminthes</taxon>
        <taxon>Monogenea</taxon>
        <taxon>Monopisthocotylea</taxon>
        <taxon>Dactylogyridea</taxon>
        <taxon>Ancyrocephalidae</taxon>
        <taxon>Cichlidogyrus</taxon>
    </lineage>
</organism>
<feature type="domain" description="DUF1899" evidence="6">
    <location>
        <begin position="4"/>
        <end position="67"/>
    </location>
</feature>
<keyword evidence="5" id="KW-1133">Transmembrane helix</keyword>
<evidence type="ECO:0000256" key="3">
    <source>
        <dbReference type="PROSITE-ProRule" id="PRU00221"/>
    </source>
</evidence>
<keyword evidence="2 4" id="KW-0677">Repeat</keyword>
<dbReference type="PANTHER" id="PTHR10856:SF0">
    <property type="entry name" value="CORONIN"/>
    <property type="match status" value="1"/>
</dbReference>
<dbReference type="InterPro" id="IPR019775">
    <property type="entry name" value="WD40_repeat_CS"/>
</dbReference>
<dbReference type="SMART" id="SM00320">
    <property type="entry name" value="WD40"/>
    <property type="match status" value="3"/>
</dbReference>
<evidence type="ECO:0000313" key="7">
    <source>
        <dbReference type="EMBL" id="KAL3314805.1"/>
    </source>
</evidence>
<dbReference type="Pfam" id="PF00400">
    <property type="entry name" value="WD40"/>
    <property type="match status" value="1"/>
</dbReference>
<dbReference type="PROSITE" id="PS50294">
    <property type="entry name" value="WD_REPEATS_REGION"/>
    <property type="match status" value="1"/>
</dbReference>
<dbReference type="SMART" id="SM01166">
    <property type="entry name" value="DUF1899"/>
    <property type="match status" value="1"/>
</dbReference>
<feature type="repeat" description="WD" evidence="3">
    <location>
        <begin position="76"/>
        <end position="111"/>
    </location>
</feature>
<keyword evidence="5" id="KW-0472">Membrane</keyword>
<name>A0ABD2Q5D6_9PLAT</name>
<accession>A0ABD2Q5D6</accession>
<proteinExistence type="inferred from homology"/>
<evidence type="ECO:0000259" key="6">
    <source>
        <dbReference type="SMART" id="SM01166"/>
    </source>
</evidence>
<dbReference type="SUPFAM" id="SSF50978">
    <property type="entry name" value="WD40 repeat-like"/>
    <property type="match status" value="1"/>
</dbReference>
<evidence type="ECO:0000256" key="2">
    <source>
        <dbReference type="ARBA" id="ARBA00022737"/>
    </source>
</evidence>
<dbReference type="InterPro" id="IPR015943">
    <property type="entry name" value="WD40/YVTN_repeat-like_dom_sf"/>
</dbReference>
<keyword evidence="8" id="KW-1185">Reference proteome</keyword>
<dbReference type="PANTHER" id="PTHR10856">
    <property type="entry name" value="CORONIN"/>
    <property type="match status" value="1"/>
</dbReference>
<dbReference type="Pfam" id="PF16300">
    <property type="entry name" value="WD40_4"/>
    <property type="match status" value="1"/>
</dbReference>
<dbReference type="InterPro" id="IPR036322">
    <property type="entry name" value="WD40_repeat_dom_sf"/>
</dbReference>
<evidence type="ECO:0000256" key="5">
    <source>
        <dbReference type="SAM" id="Phobius"/>
    </source>
</evidence>
<keyword evidence="5" id="KW-0812">Transmembrane</keyword>
<reference evidence="7 8" key="1">
    <citation type="submission" date="2024-11" db="EMBL/GenBank/DDBJ databases">
        <title>Adaptive evolution of stress response genes in parasites aligns with host niche diversity.</title>
        <authorList>
            <person name="Hahn C."/>
            <person name="Resl P."/>
        </authorList>
    </citation>
    <scope>NUCLEOTIDE SEQUENCE [LARGE SCALE GENOMIC DNA]</scope>
    <source>
        <strain evidence="7">EGGRZ-B1_66</strain>
        <tissue evidence="7">Body</tissue>
    </source>
</reference>
<dbReference type="InterPro" id="IPR001680">
    <property type="entry name" value="WD40_rpt"/>
</dbReference>
<gene>
    <name evidence="7" type="primary">CORO6_2</name>
    <name evidence="7" type="ORF">Ciccas_006575</name>
</gene>
<sequence>MAANIRTSKFKHIYGQPLKKEESFDDVLVSKSALDTSFCDVNPKFIALILECSGGGSFLILPIEKYGRHSPNVPVANGHSKAVTDLRWCPHDDNIIASASDDCTIKIWNVEEPGPDAKDANLTFSELATLTHHERRVNLILWHPSVKNVLLTAGNDNLLTLCNLETTEIIAQQTFEKPVCSASFNFDGSKLVIGLKDGHVAILNAKNLEILQIEKCHDSTKPCQVAYLRGEKIFTTGFGRGGKRLYALCDAKELTKMYTSEEIDNNNGVMFIQYDSDLNLLFLVGKGDSVVRYFEYDEQEANIFYLNRFDSQEPQRGFAFMGKRGVNVQACEITRLYKVHAKKVEVIPFVVPRKSEHFQKDLYPDTPGLEPALTVAEWLDGKDSTPILVSFRIDLPRTSACLDKSALFKFISLMIQLIETCAWIPLFVFTLCRDVMMLLFL</sequence>
<comment type="caution">
    <text evidence="7">The sequence shown here is derived from an EMBL/GenBank/DDBJ whole genome shotgun (WGS) entry which is preliminary data.</text>
</comment>
<dbReference type="AlphaFoldDB" id="A0ABD2Q5D6"/>
<dbReference type="Pfam" id="PF08953">
    <property type="entry name" value="DUF1899"/>
    <property type="match status" value="1"/>
</dbReference>
<evidence type="ECO:0000256" key="4">
    <source>
        <dbReference type="RuleBase" id="RU280818"/>
    </source>
</evidence>
<dbReference type="EMBL" id="JBJKFK010000903">
    <property type="protein sequence ID" value="KAL3314805.1"/>
    <property type="molecule type" value="Genomic_DNA"/>
</dbReference>
<keyword evidence="1 3" id="KW-0853">WD repeat</keyword>
<evidence type="ECO:0000256" key="1">
    <source>
        <dbReference type="ARBA" id="ARBA00022574"/>
    </source>
</evidence>
<comment type="similarity">
    <text evidence="4">Belongs to the WD repeat coronin family.</text>
</comment>
<dbReference type="InterPro" id="IPR015505">
    <property type="entry name" value="Coronin"/>
</dbReference>
<dbReference type="PROSITE" id="PS00678">
    <property type="entry name" value="WD_REPEATS_1"/>
    <property type="match status" value="1"/>
</dbReference>
<dbReference type="Proteomes" id="UP001626550">
    <property type="component" value="Unassembled WGS sequence"/>
</dbReference>
<dbReference type="InterPro" id="IPR015048">
    <property type="entry name" value="DUF1899"/>
</dbReference>